<dbReference type="PANTHER" id="PTHR39460">
    <property type="entry name" value="EXPRESSED PROTEIN"/>
    <property type="match status" value="1"/>
</dbReference>
<feature type="compositionally biased region" description="Low complexity" evidence="1">
    <location>
        <begin position="29"/>
        <end position="40"/>
    </location>
</feature>
<name>A0A401GPW8_9APHY</name>
<dbReference type="InterPro" id="IPR056146">
    <property type="entry name" value="DUF7729"/>
</dbReference>
<dbReference type="InParanoid" id="A0A401GPW8"/>
<accession>A0A401GPW8</accession>
<feature type="region of interest" description="Disordered" evidence="1">
    <location>
        <begin position="1"/>
        <end position="57"/>
    </location>
</feature>
<dbReference type="EMBL" id="BFAD01000005">
    <property type="protein sequence ID" value="GBE83804.1"/>
    <property type="molecule type" value="Genomic_DNA"/>
</dbReference>
<protein>
    <recommendedName>
        <fullName evidence="2">DUF7729 domain-containing protein</fullName>
    </recommendedName>
</protein>
<dbReference type="RefSeq" id="XP_027614717.1">
    <property type="nucleotide sequence ID" value="XM_027758916.1"/>
</dbReference>
<dbReference type="PANTHER" id="PTHR39460:SF1">
    <property type="entry name" value="C6 TRANSCRIPTION FACTOR"/>
    <property type="match status" value="1"/>
</dbReference>
<dbReference type="AlphaFoldDB" id="A0A401GPW8"/>
<evidence type="ECO:0000256" key="1">
    <source>
        <dbReference type="SAM" id="MobiDB-lite"/>
    </source>
</evidence>
<dbReference type="GeneID" id="38780721"/>
<evidence type="ECO:0000313" key="3">
    <source>
        <dbReference type="EMBL" id="GBE83804.1"/>
    </source>
</evidence>
<organism evidence="3 4">
    <name type="scientific">Sparassis crispa</name>
    <dbReference type="NCBI Taxonomy" id="139825"/>
    <lineage>
        <taxon>Eukaryota</taxon>
        <taxon>Fungi</taxon>
        <taxon>Dikarya</taxon>
        <taxon>Basidiomycota</taxon>
        <taxon>Agaricomycotina</taxon>
        <taxon>Agaricomycetes</taxon>
        <taxon>Polyporales</taxon>
        <taxon>Sparassidaceae</taxon>
        <taxon>Sparassis</taxon>
    </lineage>
</organism>
<keyword evidence="4" id="KW-1185">Reference proteome</keyword>
<dbReference type="Proteomes" id="UP000287166">
    <property type="component" value="Unassembled WGS sequence"/>
</dbReference>
<evidence type="ECO:0000259" key="2">
    <source>
        <dbReference type="Pfam" id="PF24855"/>
    </source>
</evidence>
<gene>
    <name evidence="3" type="ORF">SCP_0508610</name>
</gene>
<feature type="domain" description="DUF7729" evidence="2">
    <location>
        <begin position="193"/>
        <end position="396"/>
    </location>
</feature>
<sequence>MFTPPASPAPKRIRREPQTAHPRDPSPATPSSSSSLSPSPASTPPFTPGSSPAQPKQLSGEELYHLPAASKRRTGHRTRWTILLVPVVLVLVTVSTRYLSHPTAFDALSPDQSSQDWTTWAATISNWQPHKRHPEPDFQAPAETESLSFSISSALAMSPSSTGSSATASPSSSASHSPVYPTIPVVPPVLPTPFPQPLDTTLSQNFSTESCQEFFVNMTQTETFRECRSFGMLLQSSSAFIQAQSNITLLNTIVWGTCNTDVSEDQCTANIDWFAETMQASCATELKLNNVMATTTLQGLQSYAMMRRAGCLSNSTTDTYCYIDAVAGGNAANMYLYLLPQGSPLPNSSVPSCTRCTQMLMGEYVSYIGNVTGLEETYEHAAEIVNAVCGQGFVQEVATVTNKNAATPVWSATLWTIMALLVAMTGTLAS</sequence>
<dbReference type="OrthoDB" id="2564812at2759"/>
<reference evidence="3 4" key="1">
    <citation type="journal article" date="2018" name="Sci. Rep.">
        <title>Genome sequence of the cauliflower mushroom Sparassis crispa (Hanabiratake) and its association with beneficial usage.</title>
        <authorList>
            <person name="Kiyama R."/>
            <person name="Furutani Y."/>
            <person name="Kawaguchi K."/>
            <person name="Nakanishi T."/>
        </authorList>
    </citation>
    <scope>NUCLEOTIDE SEQUENCE [LARGE SCALE GENOMIC DNA]</scope>
</reference>
<evidence type="ECO:0000313" key="4">
    <source>
        <dbReference type="Proteomes" id="UP000287166"/>
    </source>
</evidence>
<feature type="compositionally biased region" description="Basic and acidic residues" evidence="1">
    <location>
        <begin position="15"/>
        <end position="24"/>
    </location>
</feature>
<comment type="caution">
    <text evidence="3">The sequence shown here is derived from an EMBL/GenBank/DDBJ whole genome shotgun (WGS) entry which is preliminary data.</text>
</comment>
<proteinExistence type="predicted"/>
<dbReference type="Pfam" id="PF24855">
    <property type="entry name" value="DUF7729"/>
    <property type="match status" value="1"/>
</dbReference>